<dbReference type="EMBL" id="DTDJ01000025">
    <property type="protein sequence ID" value="HGL17352.1"/>
    <property type="molecule type" value="Genomic_DNA"/>
</dbReference>
<gene>
    <name evidence="2" type="ORF">ENU66_03330</name>
</gene>
<feature type="transmembrane region" description="Helical" evidence="1">
    <location>
        <begin position="26"/>
        <end position="46"/>
    </location>
</feature>
<accession>A0A7V4E3X2</accession>
<keyword evidence="1" id="KW-0812">Transmembrane</keyword>
<dbReference type="AlphaFoldDB" id="A0A7V4E3X2"/>
<name>A0A7V4E3X2_UNCW3</name>
<protein>
    <recommendedName>
        <fullName evidence="3">YqaE/Pmp3 family membrane protein</fullName>
    </recommendedName>
</protein>
<sequence length="85" mass="9903">METGKQYICSYCGSIGEPVPYTPGSIWMEILLWFMFVLPGLIYSIWRLSSRTKVCPVCKKDAMIPLETPLGQKIYREMYLDMQKK</sequence>
<keyword evidence="1" id="KW-0472">Membrane</keyword>
<keyword evidence="1" id="KW-1133">Transmembrane helix</keyword>
<proteinExistence type="predicted"/>
<evidence type="ECO:0008006" key="3">
    <source>
        <dbReference type="Google" id="ProtNLM"/>
    </source>
</evidence>
<evidence type="ECO:0000256" key="1">
    <source>
        <dbReference type="SAM" id="Phobius"/>
    </source>
</evidence>
<comment type="caution">
    <text evidence="2">The sequence shown here is derived from an EMBL/GenBank/DDBJ whole genome shotgun (WGS) entry which is preliminary data.</text>
</comment>
<organism evidence="2">
    <name type="scientific">candidate division WOR-3 bacterium</name>
    <dbReference type="NCBI Taxonomy" id="2052148"/>
    <lineage>
        <taxon>Bacteria</taxon>
        <taxon>Bacteria division WOR-3</taxon>
    </lineage>
</organism>
<reference evidence="2" key="1">
    <citation type="journal article" date="2020" name="mSystems">
        <title>Genome- and Community-Level Interaction Insights into Carbon Utilization and Element Cycling Functions of Hydrothermarchaeota in Hydrothermal Sediment.</title>
        <authorList>
            <person name="Zhou Z."/>
            <person name="Liu Y."/>
            <person name="Xu W."/>
            <person name="Pan J."/>
            <person name="Luo Z.H."/>
            <person name="Li M."/>
        </authorList>
    </citation>
    <scope>NUCLEOTIDE SEQUENCE [LARGE SCALE GENOMIC DNA]</scope>
    <source>
        <strain evidence="2">SpSt-69</strain>
    </source>
</reference>
<evidence type="ECO:0000313" key="2">
    <source>
        <dbReference type="EMBL" id="HGL17352.1"/>
    </source>
</evidence>